<feature type="non-terminal residue" evidence="1">
    <location>
        <position position="59"/>
    </location>
</feature>
<organism evidence="1">
    <name type="scientific">marine sediment metagenome</name>
    <dbReference type="NCBI Taxonomy" id="412755"/>
    <lineage>
        <taxon>unclassified sequences</taxon>
        <taxon>metagenomes</taxon>
        <taxon>ecological metagenomes</taxon>
    </lineage>
</organism>
<name>X1E4E8_9ZZZZ</name>
<reference evidence="1" key="1">
    <citation type="journal article" date="2014" name="Front. Microbiol.">
        <title>High frequency of phylogenetically diverse reductive dehalogenase-homologous genes in deep subseafloor sedimentary metagenomes.</title>
        <authorList>
            <person name="Kawai M."/>
            <person name="Futagami T."/>
            <person name="Toyoda A."/>
            <person name="Takaki Y."/>
            <person name="Nishi S."/>
            <person name="Hori S."/>
            <person name="Arai W."/>
            <person name="Tsubouchi T."/>
            <person name="Morono Y."/>
            <person name="Uchiyama I."/>
            <person name="Ito T."/>
            <person name="Fujiyama A."/>
            <person name="Inagaki F."/>
            <person name="Takami H."/>
        </authorList>
    </citation>
    <scope>NUCLEOTIDE SEQUENCE</scope>
    <source>
        <strain evidence="1">Expedition CK06-06</strain>
    </source>
</reference>
<dbReference type="AlphaFoldDB" id="X1E4E8"/>
<protein>
    <submittedName>
        <fullName evidence="1">Uncharacterized protein</fullName>
    </submittedName>
</protein>
<dbReference type="EMBL" id="BART01025672">
    <property type="protein sequence ID" value="GAH03518.1"/>
    <property type="molecule type" value="Genomic_DNA"/>
</dbReference>
<proteinExistence type="predicted"/>
<accession>X1E4E8</accession>
<evidence type="ECO:0000313" key="1">
    <source>
        <dbReference type="EMBL" id="GAH03518.1"/>
    </source>
</evidence>
<sequence>MEETDRLFACEFCRVKSYLVATDVFRYMLPSKAPESKELLFFPLLALQGHAVFLCGQRF</sequence>
<comment type="caution">
    <text evidence="1">The sequence shown here is derived from an EMBL/GenBank/DDBJ whole genome shotgun (WGS) entry which is preliminary data.</text>
</comment>
<gene>
    <name evidence="1" type="ORF">S01H4_46025</name>
</gene>